<dbReference type="EMBL" id="LAZR01008858">
    <property type="protein sequence ID" value="KKM76144.1"/>
    <property type="molecule type" value="Genomic_DNA"/>
</dbReference>
<name>A0A0F9K239_9ZZZZ</name>
<comment type="caution">
    <text evidence="1">The sequence shown here is derived from an EMBL/GenBank/DDBJ whole genome shotgun (WGS) entry which is preliminary data.</text>
</comment>
<organism evidence="1">
    <name type="scientific">marine sediment metagenome</name>
    <dbReference type="NCBI Taxonomy" id="412755"/>
    <lineage>
        <taxon>unclassified sequences</taxon>
        <taxon>metagenomes</taxon>
        <taxon>ecological metagenomes</taxon>
    </lineage>
</organism>
<gene>
    <name evidence="1" type="ORF">LCGC14_1383100</name>
</gene>
<sequence length="56" mass="6573">MTGCRRFLEEAIIPLKLTGPLMFTLEALRTAKWRLLRVATFIGNKLLFTSYTCRYF</sequence>
<reference evidence="1" key="1">
    <citation type="journal article" date="2015" name="Nature">
        <title>Complex archaea that bridge the gap between prokaryotes and eukaryotes.</title>
        <authorList>
            <person name="Spang A."/>
            <person name="Saw J.H."/>
            <person name="Jorgensen S.L."/>
            <person name="Zaremba-Niedzwiedzka K."/>
            <person name="Martijn J."/>
            <person name="Lind A.E."/>
            <person name="van Eijk R."/>
            <person name="Schleper C."/>
            <person name="Guy L."/>
            <person name="Ettema T.J."/>
        </authorList>
    </citation>
    <scope>NUCLEOTIDE SEQUENCE</scope>
</reference>
<proteinExistence type="predicted"/>
<dbReference type="AlphaFoldDB" id="A0A0F9K239"/>
<protein>
    <submittedName>
        <fullName evidence="1">Uncharacterized protein</fullName>
    </submittedName>
</protein>
<evidence type="ECO:0000313" key="1">
    <source>
        <dbReference type="EMBL" id="KKM76144.1"/>
    </source>
</evidence>
<accession>A0A0F9K239</accession>